<proteinExistence type="predicted"/>
<dbReference type="Proteomes" id="UP000670947">
    <property type="component" value="Unassembled WGS sequence"/>
</dbReference>
<comment type="caution">
    <text evidence="2">The sequence shown here is derived from an EMBL/GenBank/DDBJ whole genome shotgun (WGS) entry which is preliminary data.</text>
</comment>
<feature type="signal peptide" evidence="1">
    <location>
        <begin position="1"/>
        <end position="20"/>
    </location>
</feature>
<evidence type="ECO:0000313" key="2">
    <source>
        <dbReference type="EMBL" id="MBO7745088.1"/>
    </source>
</evidence>
<accession>A0ABS3W9X9</accession>
<keyword evidence="1" id="KW-0732">Signal</keyword>
<name>A0ABS3W9X9_9BACL</name>
<evidence type="ECO:0000313" key="3">
    <source>
        <dbReference type="Proteomes" id="UP000670947"/>
    </source>
</evidence>
<organism evidence="2 3">
    <name type="scientific">Paenibacillus artemisiicola</name>
    <dbReference type="NCBI Taxonomy" id="1172618"/>
    <lineage>
        <taxon>Bacteria</taxon>
        <taxon>Bacillati</taxon>
        <taxon>Bacillota</taxon>
        <taxon>Bacilli</taxon>
        <taxon>Bacillales</taxon>
        <taxon>Paenibacillaceae</taxon>
        <taxon>Paenibacillus</taxon>
    </lineage>
</organism>
<reference evidence="2 3" key="1">
    <citation type="submission" date="2021-03" db="EMBL/GenBank/DDBJ databases">
        <title>Paenibacillus artemisicola MWE-103 whole genome sequence.</title>
        <authorList>
            <person name="Ham Y.J."/>
        </authorList>
    </citation>
    <scope>NUCLEOTIDE SEQUENCE [LARGE SCALE GENOMIC DNA]</scope>
    <source>
        <strain evidence="2 3">MWE-103</strain>
    </source>
</reference>
<feature type="chain" id="PRO_5045913564" evidence="1">
    <location>
        <begin position="21"/>
        <end position="92"/>
    </location>
</feature>
<sequence length="92" mass="10783">MIKKKRYAIWAVLFLGVAMALTKPSDEDYHAYLYRFHGVCANFHDPCVHSISEHVRTLPFYMTAETNISDDKEIRVFGMFHHFFIRKNTLGS</sequence>
<keyword evidence="3" id="KW-1185">Reference proteome</keyword>
<gene>
    <name evidence="2" type="ORF">I8J29_12835</name>
</gene>
<dbReference type="RefSeq" id="WP_208847993.1">
    <property type="nucleotide sequence ID" value="NZ_JAGGDJ010000007.1"/>
</dbReference>
<protein>
    <submittedName>
        <fullName evidence="2">Uncharacterized protein</fullName>
    </submittedName>
</protein>
<dbReference type="EMBL" id="JAGGDJ010000007">
    <property type="protein sequence ID" value="MBO7745088.1"/>
    <property type="molecule type" value="Genomic_DNA"/>
</dbReference>
<evidence type="ECO:0000256" key="1">
    <source>
        <dbReference type="SAM" id="SignalP"/>
    </source>
</evidence>